<dbReference type="Proteomes" id="UP000256884">
    <property type="component" value="Unassembled WGS sequence"/>
</dbReference>
<dbReference type="EMBL" id="QUNS01000004">
    <property type="protein sequence ID" value="REH50617.1"/>
    <property type="molecule type" value="Genomic_DNA"/>
</dbReference>
<reference evidence="1 2" key="1">
    <citation type="submission" date="2018-08" db="EMBL/GenBank/DDBJ databases">
        <title>Genomic Encyclopedia of Type Strains, Phase IV (KMG-IV): sequencing the most valuable type-strain genomes for metagenomic binning, comparative biology and taxonomic classification.</title>
        <authorList>
            <person name="Goeker M."/>
        </authorList>
    </citation>
    <scope>NUCLEOTIDE SEQUENCE [LARGE SCALE GENOMIC DNA]</scope>
    <source>
        <strain evidence="1 2">DSM 18841</strain>
    </source>
</reference>
<protein>
    <submittedName>
        <fullName evidence="1">Uncharacterized protein</fullName>
    </submittedName>
</protein>
<proteinExistence type="predicted"/>
<dbReference type="RefSeq" id="WP_115901202.1">
    <property type="nucleotide sequence ID" value="NZ_QUNS01000004.1"/>
</dbReference>
<evidence type="ECO:0000313" key="1">
    <source>
        <dbReference type="EMBL" id="REH50617.1"/>
    </source>
</evidence>
<accession>A0A3E0HVX3</accession>
<comment type="caution">
    <text evidence="1">The sequence shown here is derived from an EMBL/GenBank/DDBJ whole genome shotgun (WGS) entry which is preliminary data.</text>
</comment>
<sequence length="64" mass="7485">MSKLENLKKFKIAKEEAKSINGGNVDPHALVCFSYRSYLGKFERCRSGYRCIEDDIRDYVQLFC</sequence>
<evidence type="ECO:0000313" key="2">
    <source>
        <dbReference type="Proteomes" id="UP000256884"/>
    </source>
</evidence>
<keyword evidence="2" id="KW-1185">Reference proteome</keyword>
<gene>
    <name evidence="1" type="ORF">C7448_104229</name>
</gene>
<name>A0A3E0HVX3_9FLAO</name>
<dbReference type="AlphaFoldDB" id="A0A3E0HVX3"/>
<organism evidence="1 2">
    <name type="scientific">Tenacibaculum gallaicum</name>
    <dbReference type="NCBI Taxonomy" id="561505"/>
    <lineage>
        <taxon>Bacteria</taxon>
        <taxon>Pseudomonadati</taxon>
        <taxon>Bacteroidota</taxon>
        <taxon>Flavobacteriia</taxon>
        <taxon>Flavobacteriales</taxon>
        <taxon>Flavobacteriaceae</taxon>
        <taxon>Tenacibaculum</taxon>
    </lineage>
</organism>